<dbReference type="EMBL" id="CAJNDS010002249">
    <property type="protein sequence ID" value="CAE7392056.1"/>
    <property type="molecule type" value="Genomic_DNA"/>
</dbReference>
<protein>
    <submittedName>
        <fullName evidence="1">Uncharacterized protein</fullName>
    </submittedName>
</protein>
<keyword evidence="2" id="KW-1185">Reference proteome</keyword>
<accession>A0A812QKP4</accession>
<gene>
    <name evidence="1" type="ORF">SNAT2548_LOCUS21366</name>
</gene>
<organism evidence="1 2">
    <name type="scientific">Symbiodinium natans</name>
    <dbReference type="NCBI Taxonomy" id="878477"/>
    <lineage>
        <taxon>Eukaryota</taxon>
        <taxon>Sar</taxon>
        <taxon>Alveolata</taxon>
        <taxon>Dinophyceae</taxon>
        <taxon>Suessiales</taxon>
        <taxon>Symbiodiniaceae</taxon>
        <taxon>Symbiodinium</taxon>
    </lineage>
</organism>
<dbReference type="AlphaFoldDB" id="A0A812QKP4"/>
<proteinExistence type="predicted"/>
<evidence type="ECO:0000313" key="2">
    <source>
        <dbReference type="Proteomes" id="UP000604046"/>
    </source>
</evidence>
<sequence>MCFQWCHFHFPGLPGRGSMTKRQAEVFRSALRKRCRKTSFFADVSQSEDFCRAGQGRCPTWSRGSVVAYVPPMVCASHVQLLDGLDGLVPCRRLLVGVVGACARTVGPGCHYSAIHPYIHTSCEALHDFVDLRMPPTLSDADRVRLVGNTQHVRPIAAAVALGLSLLRRAPTKRTFRRTFLHLRHACMSKCSVASSCTIPLRPLLLGVGQVPAEL</sequence>
<reference evidence="1" key="1">
    <citation type="submission" date="2021-02" db="EMBL/GenBank/DDBJ databases">
        <authorList>
            <person name="Dougan E. K."/>
            <person name="Rhodes N."/>
            <person name="Thang M."/>
            <person name="Chan C."/>
        </authorList>
    </citation>
    <scope>NUCLEOTIDE SEQUENCE</scope>
</reference>
<name>A0A812QKP4_9DINO</name>
<comment type="caution">
    <text evidence="1">The sequence shown here is derived from an EMBL/GenBank/DDBJ whole genome shotgun (WGS) entry which is preliminary data.</text>
</comment>
<dbReference type="Proteomes" id="UP000604046">
    <property type="component" value="Unassembled WGS sequence"/>
</dbReference>
<evidence type="ECO:0000313" key="1">
    <source>
        <dbReference type="EMBL" id="CAE7392056.1"/>
    </source>
</evidence>